<dbReference type="PROSITE" id="PS50174">
    <property type="entry name" value="G_PATCH"/>
    <property type="match status" value="1"/>
</dbReference>
<proteinExistence type="predicted"/>
<dbReference type="Proteomes" id="UP000192927">
    <property type="component" value="Unassembled WGS sequence"/>
</dbReference>
<dbReference type="EMBL" id="FWEW01003509">
    <property type="protein sequence ID" value="SLM39446.1"/>
    <property type="molecule type" value="Genomic_DNA"/>
</dbReference>
<keyword evidence="3" id="KW-1185">Reference proteome</keyword>
<dbReference type="PANTHER" id="PTHR20923:SF1">
    <property type="entry name" value="G PATCH DOMAIN AND ANKYRIN REPEAT-CONTAINING PROTEIN 1"/>
    <property type="match status" value="1"/>
</dbReference>
<dbReference type="GO" id="GO:0003676">
    <property type="term" value="F:nucleic acid binding"/>
    <property type="evidence" value="ECO:0007669"/>
    <property type="project" value="InterPro"/>
</dbReference>
<evidence type="ECO:0000313" key="3">
    <source>
        <dbReference type="Proteomes" id="UP000192927"/>
    </source>
</evidence>
<organism evidence="2 3">
    <name type="scientific">Lasallia pustulata</name>
    <dbReference type="NCBI Taxonomy" id="136370"/>
    <lineage>
        <taxon>Eukaryota</taxon>
        <taxon>Fungi</taxon>
        <taxon>Dikarya</taxon>
        <taxon>Ascomycota</taxon>
        <taxon>Pezizomycotina</taxon>
        <taxon>Lecanoromycetes</taxon>
        <taxon>OSLEUM clade</taxon>
        <taxon>Umbilicariomycetidae</taxon>
        <taxon>Umbilicariales</taxon>
        <taxon>Umbilicariaceae</taxon>
        <taxon>Lasallia</taxon>
    </lineage>
</organism>
<dbReference type="AlphaFoldDB" id="A0A1W5D8K2"/>
<dbReference type="PANTHER" id="PTHR20923">
    <property type="entry name" value="BAT4 PROTEIN-RELATED"/>
    <property type="match status" value="1"/>
</dbReference>
<dbReference type="InterPro" id="IPR039146">
    <property type="entry name" value="GPANK1"/>
</dbReference>
<dbReference type="SMART" id="SM00443">
    <property type="entry name" value="G_patch"/>
    <property type="match status" value="1"/>
</dbReference>
<name>A0A1W5D8K2_9LECA</name>
<protein>
    <submittedName>
        <fullName evidence="2">G-patch domain</fullName>
    </submittedName>
</protein>
<dbReference type="InterPro" id="IPR000467">
    <property type="entry name" value="G_patch_dom"/>
</dbReference>
<feature type="domain" description="G-patch" evidence="1">
    <location>
        <begin position="134"/>
        <end position="182"/>
    </location>
</feature>
<reference evidence="3" key="1">
    <citation type="submission" date="2017-03" db="EMBL/GenBank/DDBJ databases">
        <authorList>
            <person name="Sharma R."/>
            <person name="Thines M."/>
        </authorList>
    </citation>
    <scope>NUCLEOTIDE SEQUENCE [LARGE SCALE GENOMIC DNA]</scope>
</reference>
<accession>A0A1W5D8K2</accession>
<evidence type="ECO:0000313" key="2">
    <source>
        <dbReference type="EMBL" id="SLM39446.1"/>
    </source>
</evidence>
<evidence type="ECO:0000259" key="1">
    <source>
        <dbReference type="PROSITE" id="PS50174"/>
    </source>
</evidence>
<sequence>MATEEEYFVPLEDQRVFGAGIKRKRVTFVPADSAPLPAVQSTPDTSAVGHRYLSIVLGKTQSQVQIDPNDHPSQQNAQTPLSRHTSAVKALCSIYNLPLPPATPANLTTPRPHEASIAYQVCLTHSHPPSHLDRSRHGLKYLSSYGWDPDSRLGLGAMGSGIRDPVKGKIKNDTAGLGVEKAKTGKRVVGEGKGEKLDAKKLRRREEEGRRKRERLRELFYRSEDLERYLGSGG</sequence>
<dbReference type="Pfam" id="PF01585">
    <property type="entry name" value="G-patch"/>
    <property type="match status" value="1"/>
</dbReference>